<reference evidence="2" key="1">
    <citation type="submission" date="2016-10" db="EMBL/GenBank/DDBJ databases">
        <title>Sequence of Gallionella enrichment culture.</title>
        <authorList>
            <person name="Poehlein A."/>
            <person name="Muehling M."/>
            <person name="Daniel R."/>
        </authorList>
    </citation>
    <scope>NUCLEOTIDE SEQUENCE</scope>
</reference>
<feature type="region of interest" description="Disordered" evidence="1">
    <location>
        <begin position="31"/>
        <end position="72"/>
    </location>
</feature>
<dbReference type="EMBL" id="MLJW01006492">
    <property type="protein sequence ID" value="OIQ66593.1"/>
    <property type="molecule type" value="Genomic_DNA"/>
</dbReference>
<organism evidence="2">
    <name type="scientific">mine drainage metagenome</name>
    <dbReference type="NCBI Taxonomy" id="410659"/>
    <lineage>
        <taxon>unclassified sequences</taxon>
        <taxon>metagenomes</taxon>
        <taxon>ecological metagenomes</taxon>
    </lineage>
</organism>
<protein>
    <submittedName>
        <fullName evidence="2">Nickel/cobalt homeostasis protein RcnB</fullName>
    </submittedName>
</protein>
<dbReference type="InterPro" id="IPR024572">
    <property type="entry name" value="RcnB"/>
</dbReference>
<dbReference type="Pfam" id="PF11776">
    <property type="entry name" value="RcnB"/>
    <property type="match status" value="1"/>
</dbReference>
<comment type="caution">
    <text evidence="2">The sequence shown here is derived from an EMBL/GenBank/DDBJ whole genome shotgun (WGS) entry which is preliminary data.</text>
</comment>
<dbReference type="Gene3D" id="3.10.450.160">
    <property type="entry name" value="inner membrane protein cigr"/>
    <property type="match status" value="1"/>
</dbReference>
<evidence type="ECO:0000313" key="2">
    <source>
        <dbReference type="EMBL" id="OIQ66593.1"/>
    </source>
</evidence>
<feature type="compositionally biased region" description="Basic and acidic residues" evidence="1">
    <location>
        <begin position="45"/>
        <end position="72"/>
    </location>
</feature>
<name>A0A1J5P4V7_9ZZZZ</name>
<sequence>MNSKALVSTVLIFSLASAGFAFASDRNQRGDGVRYEQMQRGNRGNHGDRGYHGDRGDDRRQDERGAGPDHQFYRGERLPMQYRSHQYVVNDWRSHRLSAPPRGYHWVQTGGDYVLVAIATGVILQLLLNH</sequence>
<dbReference type="AlphaFoldDB" id="A0A1J5P4V7"/>
<accession>A0A1J5P4V7</accession>
<evidence type="ECO:0000256" key="1">
    <source>
        <dbReference type="SAM" id="MobiDB-lite"/>
    </source>
</evidence>
<gene>
    <name evidence="2" type="primary">rcnB_3</name>
    <name evidence="2" type="ORF">GALL_518350</name>
</gene>
<proteinExistence type="predicted"/>